<dbReference type="GO" id="GO:0005886">
    <property type="term" value="C:plasma membrane"/>
    <property type="evidence" value="ECO:0007669"/>
    <property type="project" value="UniProtKB-SubCell"/>
</dbReference>
<keyword evidence="8 16" id="KW-0547">Nucleotide-binding</keyword>
<proteinExistence type="inferred from homology"/>
<comment type="catalytic activity">
    <reaction evidence="15">
        <text>Cd(2+)(in) + ATP + H2O = Cd(2+)(out) + ADP + phosphate + H(+)</text>
        <dbReference type="Rhea" id="RHEA:12132"/>
        <dbReference type="ChEBI" id="CHEBI:15377"/>
        <dbReference type="ChEBI" id="CHEBI:15378"/>
        <dbReference type="ChEBI" id="CHEBI:30616"/>
        <dbReference type="ChEBI" id="CHEBI:43474"/>
        <dbReference type="ChEBI" id="CHEBI:48775"/>
        <dbReference type="ChEBI" id="CHEBI:456216"/>
        <dbReference type="EC" id="7.2.2.21"/>
    </reaction>
</comment>
<keyword evidence="9 16" id="KW-0067">ATP-binding</keyword>
<evidence type="ECO:0000313" key="19">
    <source>
        <dbReference type="Proteomes" id="UP000228680"/>
    </source>
</evidence>
<feature type="domain" description="HMA" evidence="17">
    <location>
        <begin position="4"/>
        <end position="67"/>
    </location>
</feature>
<dbReference type="SUPFAM" id="SSF81653">
    <property type="entry name" value="Calcium ATPase, transduction domain A"/>
    <property type="match status" value="1"/>
</dbReference>
<evidence type="ECO:0000313" key="18">
    <source>
        <dbReference type="EMBL" id="PJK16611.1"/>
    </source>
</evidence>
<dbReference type="OrthoDB" id="9766480at2"/>
<dbReference type="SUPFAM" id="SSF81665">
    <property type="entry name" value="Calcium ATPase, transmembrane domain M"/>
    <property type="match status" value="1"/>
</dbReference>
<comment type="subcellular location">
    <subcellularLocation>
        <location evidence="1">Cell membrane</location>
        <topology evidence="1">Multi-pass membrane protein</topology>
    </subcellularLocation>
</comment>
<evidence type="ECO:0000256" key="12">
    <source>
        <dbReference type="ARBA" id="ARBA00023065"/>
    </source>
</evidence>
<feature type="transmembrane region" description="Helical" evidence="16">
    <location>
        <begin position="113"/>
        <end position="130"/>
    </location>
</feature>
<dbReference type="PROSITE" id="PS50846">
    <property type="entry name" value="HMA_2"/>
    <property type="match status" value="1"/>
</dbReference>
<dbReference type="SUPFAM" id="SSF56784">
    <property type="entry name" value="HAD-like"/>
    <property type="match status" value="1"/>
</dbReference>
<dbReference type="InterPro" id="IPR044492">
    <property type="entry name" value="P_typ_ATPase_HD_dom"/>
</dbReference>
<protein>
    <recommendedName>
        <fullName evidence="14">Cd(2+)-exporting ATPase</fullName>
        <ecNumber evidence="14">7.2.2.21</ecNumber>
    </recommendedName>
</protein>
<evidence type="ECO:0000256" key="7">
    <source>
        <dbReference type="ARBA" id="ARBA00022723"/>
    </source>
</evidence>
<keyword evidence="7 16" id="KW-0479">Metal-binding</keyword>
<comment type="caution">
    <text evidence="18">The sequence shown here is derived from an EMBL/GenBank/DDBJ whole genome shotgun (WGS) entry which is preliminary data.</text>
</comment>
<dbReference type="EMBL" id="PCGR01000002">
    <property type="protein sequence ID" value="PJK16611.1"/>
    <property type="molecule type" value="Genomic_DNA"/>
</dbReference>
<dbReference type="PRINTS" id="PR00119">
    <property type="entry name" value="CATATPASE"/>
</dbReference>
<gene>
    <name evidence="18" type="ORF">CQS04_05495</name>
</gene>
<dbReference type="NCBIfam" id="TIGR01494">
    <property type="entry name" value="ATPase_P-type"/>
    <property type="match status" value="1"/>
</dbReference>
<dbReference type="Gene3D" id="2.70.150.10">
    <property type="entry name" value="Calcium-transporting ATPase, cytoplasmic transduction domain A"/>
    <property type="match status" value="1"/>
</dbReference>
<dbReference type="InterPro" id="IPR008250">
    <property type="entry name" value="ATPase_P-typ_transduc_dom_A_sf"/>
</dbReference>
<keyword evidence="10" id="KW-1278">Translocase</keyword>
<dbReference type="InterPro" id="IPR027256">
    <property type="entry name" value="P-typ_ATPase_IB"/>
</dbReference>
<dbReference type="SFLD" id="SFLDG00002">
    <property type="entry name" value="C1.7:_P-type_atpase_like"/>
    <property type="match status" value="1"/>
</dbReference>
<dbReference type="InterPro" id="IPR059000">
    <property type="entry name" value="ATPase_P-type_domA"/>
</dbReference>
<keyword evidence="6 16" id="KW-0812">Transmembrane</keyword>
<feature type="transmembrane region" description="Helical" evidence="16">
    <location>
        <begin position="311"/>
        <end position="334"/>
    </location>
</feature>
<dbReference type="PANTHER" id="PTHR48085:SF5">
    <property type="entry name" value="CADMIUM_ZINC-TRANSPORTING ATPASE HMA4-RELATED"/>
    <property type="match status" value="1"/>
</dbReference>
<dbReference type="PRINTS" id="PR00941">
    <property type="entry name" value="CDATPASE"/>
</dbReference>
<dbReference type="NCBIfam" id="TIGR01525">
    <property type="entry name" value="ATPase-IB_hvy"/>
    <property type="match status" value="1"/>
</dbReference>
<dbReference type="InterPro" id="IPR023298">
    <property type="entry name" value="ATPase_P-typ_TM_dom_sf"/>
</dbReference>
<dbReference type="PANTHER" id="PTHR48085">
    <property type="entry name" value="CADMIUM/ZINC-TRANSPORTING ATPASE HMA2-RELATED"/>
    <property type="match status" value="1"/>
</dbReference>
<dbReference type="GO" id="GO:0046872">
    <property type="term" value="F:metal ion binding"/>
    <property type="evidence" value="ECO:0007669"/>
    <property type="project" value="UniProtKB-KW"/>
</dbReference>
<dbReference type="SFLD" id="SFLDF00027">
    <property type="entry name" value="p-type_atpase"/>
    <property type="match status" value="1"/>
</dbReference>
<dbReference type="GO" id="GO:0005524">
    <property type="term" value="F:ATP binding"/>
    <property type="evidence" value="ECO:0007669"/>
    <property type="project" value="UniProtKB-UniRule"/>
</dbReference>
<name>A0A2M9EZH1_9BACL</name>
<dbReference type="AlphaFoldDB" id="A0A2M9EZH1"/>
<keyword evidence="13 16" id="KW-0472">Membrane</keyword>
<evidence type="ECO:0000256" key="15">
    <source>
        <dbReference type="ARBA" id="ARBA00049338"/>
    </source>
</evidence>
<evidence type="ECO:0000256" key="9">
    <source>
        <dbReference type="ARBA" id="ARBA00022840"/>
    </source>
</evidence>
<dbReference type="InterPro" id="IPR036163">
    <property type="entry name" value="HMA_dom_sf"/>
</dbReference>
<evidence type="ECO:0000256" key="13">
    <source>
        <dbReference type="ARBA" id="ARBA00023136"/>
    </source>
</evidence>
<keyword evidence="4" id="KW-0104">Cadmium</keyword>
<dbReference type="SFLD" id="SFLDS00003">
    <property type="entry name" value="Haloacid_Dehalogenase"/>
    <property type="match status" value="1"/>
</dbReference>
<keyword evidence="3" id="KW-0813">Transport</keyword>
<dbReference type="Proteomes" id="UP000228680">
    <property type="component" value="Unassembled WGS sequence"/>
</dbReference>
<keyword evidence="16" id="KW-1003">Cell membrane</keyword>
<dbReference type="Gene3D" id="3.30.70.100">
    <property type="match status" value="1"/>
</dbReference>
<dbReference type="NCBIfam" id="TIGR01512">
    <property type="entry name" value="ATPase-IB2_Cd"/>
    <property type="match status" value="1"/>
</dbReference>
<dbReference type="InterPro" id="IPR036412">
    <property type="entry name" value="HAD-like_sf"/>
</dbReference>
<feature type="transmembrane region" description="Helical" evidence="16">
    <location>
        <begin position="346"/>
        <end position="370"/>
    </location>
</feature>
<dbReference type="EC" id="7.2.2.21" evidence="14"/>
<evidence type="ECO:0000256" key="16">
    <source>
        <dbReference type="RuleBase" id="RU362081"/>
    </source>
</evidence>
<dbReference type="InterPro" id="IPR023214">
    <property type="entry name" value="HAD_sf"/>
</dbReference>
<dbReference type="Pfam" id="PF00403">
    <property type="entry name" value="HMA"/>
    <property type="match status" value="1"/>
</dbReference>
<evidence type="ECO:0000256" key="11">
    <source>
        <dbReference type="ARBA" id="ARBA00022989"/>
    </source>
</evidence>
<dbReference type="CDD" id="cd00371">
    <property type="entry name" value="HMA"/>
    <property type="match status" value="1"/>
</dbReference>
<evidence type="ECO:0000256" key="4">
    <source>
        <dbReference type="ARBA" id="ARBA00022539"/>
    </source>
</evidence>
<sequence length="703" mass="76086">MKTEPHVYRLEGLSCTNCAAKFEKNIQQIETVKELQLNFGASKLTVTGDVTIEQLEQAGAFDGIRVYEESYRPNHREKHSFWESRENRNTVASFVLLLFALAAEYGFSASEPVVTGLYLAAIVVGGWTLFKEGFANLLRFDFDMKTLMTIAIIGAAIIGEWQEGAVVVLLFALSEALESYSMDKARESIRSLMDIAPNEAVIRRHSELLTLDVNDIQVGDVMLVKPGQKIAMDGTVLIGESSINEAAITGESMPKHKRIGDDVYAGSLNEEGYLEVTVTKRVEDTTIAKIIHLVEEAQAEKAPSQQFVDRFAAYYTPAILVIALLIAVLPPLVFSGDWSEWIYRGLAVLVVGCPCALVVSTPVAIVTAIGNAAKHGVLIKGGVYLEELGRIRAIAFDKTGTLSEGRPVVTDILTFHEASTNDVLAKAAAIEQFSQHPLASAIVRQAKEQHVPILEATEFRSVTGKGAYAKIGDERYTIGSPTLFDDHPDWNEELVTNVEALQHDGKTVMALGTDTFIVALFAVADPIREASASTIARLKEIGISNLVMLTGDNAITANALNRKLGLDTVEANLLPEHKLEKIRSLQQQVGSVAMVGDGVNDAPALASATVGIAMGGAGTDTALETADVALLADDLSKLPYTMGLSRKTLQIIKQNIGFAFAIKLIALLLIVPGWLTLWMAVLADVGSTVLVVLNSMRLLRVKE</sequence>
<dbReference type="NCBIfam" id="TIGR01511">
    <property type="entry name" value="ATPase-IB1_Cu"/>
    <property type="match status" value="1"/>
</dbReference>
<comment type="similarity">
    <text evidence="2 16">Belongs to the cation transport ATPase (P-type) (TC 3.A.3) family. Type IB subfamily.</text>
</comment>
<dbReference type="InterPro" id="IPR023299">
    <property type="entry name" value="ATPase_P-typ_cyto_dom_N"/>
</dbReference>
<dbReference type="Gene3D" id="3.40.50.1000">
    <property type="entry name" value="HAD superfamily/HAD-like"/>
    <property type="match status" value="1"/>
</dbReference>
<dbReference type="Pfam" id="PF00122">
    <property type="entry name" value="E1-E2_ATPase"/>
    <property type="match status" value="1"/>
</dbReference>
<dbReference type="GO" id="GO:0008551">
    <property type="term" value="F:P-type cadmium transporter activity"/>
    <property type="evidence" value="ECO:0007669"/>
    <property type="project" value="UniProtKB-EC"/>
</dbReference>
<dbReference type="InterPro" id="IPR006121">
    <property type="entry name" value="HMA_dom"/>
</dbReference>
<dbReference type="FunFam" id="2.70.150.10:FF:000002">
    <property type="entry name" value="Copper-transporting ATPase 1, putative"/>
    <property type="match status" value="1"/>
</dbReference>
<dbReference type="RefSeq" id="WP_100353176.1">
    <property type="nucleotide sequence ID" value="NZ_PCGR01000002.1"/>
</dbReference>
<dbReference type="CDD" id="cd07545">
    <property type="entry name" value="P-type_ATPase_Cd-like"/>
    <property type="match status" value="1"/>
</dbReference>
<evidence type="ECO:0000256" key="6">
    <source>
        <dbReference type="ARBA" id="ARBA00022692"/>
    </source>
</evidence>
<organism evidence="18 19">
    <name type="scientific">Chryseomicrobium excrementi</name>
    <dbReference type="NCBI Taxonomy" id="2041346"/>
    <lineage>
        <taxon>Bacteria</taxon>
        <taxon>Bacillati</taxon>
        <taxon>Bacillota</taxon>
        <taxon>Bacilli</taxon>
        <taxon>Bacillales</taxon>
        <taxon>Caryophanaceae</taxon>
        <taxon>Chryseomicrobium</taxon>
    </lineage>
</organism>
<evidence type="ECO:0000259" key="17">
    <source>
        <dbReference type="PROSITE" id="PS50846"/>
    </source>
</evidence>
<accession>A0A2M9EZH1</accession>
<dbReference type="Gene3D" id="3.40.1110.10">
    <property type="entry name" value="Calcium-transporting ATPase, cytoplasmic domain N"/>
    <property type="match status" value="1"/>
</dbReference>
<evidence type="ECO:0000256" key="5">
    <source>
        <dbReference type="ARBA" id="ARBA00022553"/>
    </source>
</evidence>
<keyword evidence="11 16" id="KW-1133">Transmembrane helix</keyword>
<feature type="transmembrane region" description="Helical" evidence="16">
    <location>
        <begin position="656"/>
        <end position="675"/>
    </location>
</feature>
<reference evidence="18 19" key="1">
    <citation type="submission" date="2017-10" db="EMBL/GenBank/DDBJ databases">
        <title>Draft genome of Chryseomicrobium casticus sp. nov.</title>
        <authorList>
            <person name="Chakraborty R."/>
            <person name="Saha T."/>
        </authorList>
    </citation>
    <scope>NUCLEOTIDE SEQUENCE [LARGE SCALE GENOMIC DNA]</scope>
    <source>
        <strain evidence="18 19">ET03</strain>
    </source>
</reference>
<dbReference type="InterPro" id="IPR051014">
    <property type="entry name" value="Cation_Transport_ATPase_IB"/>
</dbReference>
<evidence type="ECO:0000256" key="10">
    <source>
        <dbReference type="ARBA" id="ARBA00022967"/>
    </source>
</evidence>
<evidence type="ECO:0000256" key="8">
    <source>
        <dbReference type="ARBA" id="ARBA00022741"/>
    </source>
</evidence>
<evidence type="ECO:0000256" key="1">
    <source>
        <dbReference type="ARBA" id="ARBA00004651"/>
    </source>
</evidence>
<keyword evidence="19" id="KW-1185">Reference proteome</keyword>
<keyword evidence="12" id="KW-0406">Ion transport</keyword>
<dbReference type="GO" id="GO:0016887">
    <property type="term" value="F:ATP hydrolysis activity"/>
    <property type="evidence" value="ECO:0007669"/>
    <property type="project" value="InterPro"/>
</dbReference>
<evidence type="ECO:0000256" key="2">
    <source>
        <dbReference type="ARBA" id="ARBA00006024"/>
    </source>
</evidence>
<dbReference type="InterPro" id="IPR001757">
    <property type="entry name" value="P_typ_ATPase"/>
</dbReference>
<evidence type="ECO:0000256" key="3">
    <source>
        <dbReference type="ARBA" id="ARBA00022448"/>
    </source>
</evidence>
<keyword evidence="5" id="KW-0597">Phosphoprotein</keyword>
<evidence type="ECO:0000256" key="14">
    <source>
        <dbReference type="ARBA" id="ARBA00039103"/>
    </source>
</evidence>
<dbReference type="Pfam" id="PF00702">
    <property type="entry name" value="Hydrolase"/>
    <property type="match status" value="1"/>
</dbReference>
<dbReference type="SUPFAM" id="SSF55008">
    <property type="entry name" value="HMA, heavy metal-associated domain"/>
    <property type="match status" value="1"/>
</dbReference>